<keyword evidence="7" id="KW-0812">Transmembrane</keyword>
<dbReference type="Gene3D" id="1.20.1730.10">
    <property type="entry name" value="Sodium/glucose cotransporter"/>
    <property type="match status" value="1"/>
</dbReference>
<evidence type="ECO:0000256" key="3">
    <source>
        <dbReference type="ARBA" id="ARBA00023053"/>
    </source>
</evidence>
<dbReference type="InterPro" id="IPR038377">
    <property type="entry name" value="Na/Glc_symporter_sf"/>
</dbReference>
<keyword evidence="9" id="KW-1185">Reference proteome</keyword>
<name>A0ABQ9EQT6_TEGGR</name>
<feature type="transmembrane region" description="Helical" evidence="7">
    <location>
        <begin position="161"/>
        <end position="182"/>
    </location>
</feature>
<reference evidence="8 9" key="1">
    <citation type="submission" date="2022-12" db="EMBL/GenBank/DDBJ databases">
        <title>Chromosome-level genome of Tegillarca granosa.</title>
        <authorList>
            <person name="Kim J."/>
        </authorList>
    </citation>
    <scope>NUCLEOTIDE SEQUENCE [LARGE SCALE GENOMIC DNA]</scope>
    <source>
        <strain evidence="8">Teg-2019</strain>
        <tissue evidence="8">Adductor muscle</tissue>
    </source>
</reference>
<dbReference type="PANTHER" id="PTHR45897">
    <property type="entry name" value="HIGH-AFFINITY CHOLINE TRANSPORTER 1"/>
    <property type="match status" value="1"/>
</dbReference>
<evidence type="ECO:0000313" key="9">
    <source>
        <dbReference type="Proteomes" id="UP001217089"/>
    </source>
</evidence>
<dbReference type="InterPro" id="IPR052244">
    <property type="entry name" value="Choline_transporter"/>
</dbReference>
<keyword evidence="1" id="KW-0813">Transport</keyword>
<organism evidence="8 9">
    <name type="scientific">Tegillarca granosa</name>
    <name type="common">Malaysian cockle</name>
    <name type="synonym">Anadara granosa</name>
    <dbReference type="NCBI Taxonomy" id="220873"/>
    <lineage>
        <taxon>Eukaryota</taxon>
        <taxon>Metazoa</taxon>
        <taxon>Spiralia</taxon>
        <taxon>Lophotrochozoa</taxon>
        <taxon>Mollusca</taxon>
        <taxon>Bivalvia</taxon>
        <taxon>Autobranchia</taxon>
        <taxon>Pteriomorphia</taxon>
        <taxon>Arcoida</taxon>
        <taxon>Arcoidea</taxon>
        <taxon>Arcidae</taxon>
        <taxon>Tegillarca</taxon>
    </lineage>
</organism>
<sequence length="237" mass="26199">MYLWSGAMASILSADWNATDYQGNATLSGTEWTYVLPMVLEYLCPEAVSVIGIGALSAAVMSSADSIVLAVGAIGAIIAITVQSVYGLYILCGDLMMVIQFPQLTCALWIRFANTYGSALGFIVGFVLRVLGGEPLLNIPTVLRFPFYDEKLGQLFPFKTFAMLLSFITIISVSYLTEFLFVKKQLSLKYDVFNCFSDKRNFDLQSDNGVHSRETNDGDFRGQTDILLKEHKSKNTE</sequence>
<keyword evidence="3" id="KW-0915">Sodium</keyword>
<protein>
    <submittedName>
        <fullName evidence="8">Uncharacterized protein</fullName>
    </submittedName>
</protein>
<evidence type="ECO:0000256" key="1">
    <source>
        <dbReference type="ARBA" id="ARBA00022448"/>
    </source>
</evidence>
<keyword evidence="2" id="KW-0769">Symport</keyword>
<keyword evidence="6" id="KW-0739">Sodium transport</keyword>
<evidence type="ECO:0000256" key="6">
    <source>
        <dbReference type="ARBA" id="ARBA00023201"/>
    </source>
</evidence>
<keyword evidence="7" id="KW-1133">Transmembrane helix</keyword>
<comment type="caution">
    <text evidence="8">The sequence shown here is derived from an EMBL/GenBank/DDBJ whole genome shotgun (WGS) entry which is preliminary data.</text>
</comment>
<keyword evidence="4" id="KW-0406">Ion transport</keyword>
<evidence type="ECO:0000256" key="2">
    <source>
        <dbReference type="ARBA" id="ARBA00022847"/>
    </source>
</evidence>
<gene>
    <name evidence="8" type="ORF">KUTeg_014838</name>
</gene>
<keyword evidence="5" id="KW-0325">Glycoprotein</keyword>
<accession>A0ABQ9EQT6</accession>
<dbReference type="PANTHER" id="PTHR45897:SF4">
    <property type="entry name" value="HIGH-AFFINITY CHOLINE TRANSPORTER 1"/>
    <property type="match status" value="1"/>
</dbReference>
<keyword evidence="7" id="KW-0472">Membrane</keyword>
<dbReference type="EMBL" id="JARBDR010000778">
    <property type="protein sequence ID" value="KAJ8307611.1"/>
    <property type="molecule type" value="Genomic_DNA"/>
</dbReference>
<proteinExistence type="predicted"/>
<evidence type="ECO:0000256" key="7">
    <source>
        <dbReference type="SAM" id="Phobius"/>
    </source>
</evidence>
<evidence type="ECO:0000256" key="5">
    <source>
        <dbReference type="ARBA" id="ARBA00023180"/>
    </source>
</evidence>
<feature type="transmembrane region" description="Helical" evidence="7">
    <location>
        <begin position="67"/>
        <end position="91"/>
    </location>
</feature>
<evidence type="ECO:0000313" key="8">
    <source>
        <dbReference type="EMBL" id="KAJ8307611.1"/>
    </source>
</evidence>
<evidence type="ECO:0000256" key="4">
    <source>
        <dbReference type="ARBA" id="ARBA00023065"/>
    </source>
</evidence>
<feature type="transmembrane region" description="Helical" evidence="7">
    <location>
        <begin position="112"/>
        <end position="131"/>
    </location>
</feature>
<dbReference type="Proteomes" id="UP001217089">
    <property type="component" value="Unassembled WGS sequence"/>
</dbReference>